<dbReference type="CDD" id="cd04489">
    <property type="entry name" value="ExoVII_LU_OBF"/>
    <property type="match status" value="1"/>
</dbReference>
<reference evidence="10 11" key="1">
    <citation type="submission" date="2020-07" db="EMBL/GenBank/DDBJ databases">
        <title>Sequencing the genomes of 1000 actinobacteria strains.</title>
        <authorList>
            <person name="Klenk H.-P."/>
        </authorList>
    </citation>
    <scope>NUCLEOTIDE SEQUENCE [LARGE SCALE GENOMIC DNA]</scope>
    <source>
        <strain evidence="10 11">DSM 18965</strain>
    </source>
</reference>
<comment type="caution">
    <text evidence="10">The sequence shown here is derived from an EMBL/GenBank/DDBJ whole genome shotgun (WGS) entry which is preliminary data.</text>
</comment>
<feature type="region of interest" description="Disordered" evidence="7">
    <location>
        <begin position="400"/>
        <end position="429"/>
    </location>
</feature>
<gene>
    <name evidence="5" type="primary">xseA</name>
    <name evidence="10" type="ORF">BKA08_002134</name>
</gene>
<dbReference type="GO" id="GO:0009318">
    <property type="term" value="C:exodeoxyribonuclease VII complex"/>
    <property type="evidence" value="ECO:0007669"/>
    <property type="project" value="UniProtKB-UniRule"/>
</dbReference>
<evidence type="ECO:0000256" key="1">
    <source>
        <dbReference type="ARBA" id="ARBA00022490"/>
    </source>
</evidence>
<dbReference type="RefSeq" id="WP_179615589.1">
    <property type="nucleotide sequence ID" value="NZ_CP059163.1"/>
</dbReference>
<organism evidence="10 11">
    <name type="scientific">Nocardioides marinisabuli</name>
    <dbReference type="NCBI Taxonomy" id="419476"/>
    <lineage>
        <taxon>Bacteria</taxon>
        <taxon>Bacillati</taxon>
        <taxon>Actinomycetota</taxon>
        <taxon>Actinomycetes</taxon>
        <taxon>Propionibacteriales</taxon>
        <taxon>Nocardioidaceae</taxon>
        <taxon>Nocardioides</taxon>
    </lineage>
</organism>
<comment type="subunit">
    <text evidence="5">Heterooligomer composed of large and small subunits.</text>
</comment>
<dbReference type="PANTHER" id="PTHR30008">
    <property type="entry name" value="EXODEOXYRIBONUCLEASE 7 LARGE SUBUNIT"/>
    <property type="match status" value="1"/>
</dbReference>
<dbReference type="Pfam" id="PF13742">
    <property type="entry name" value="tRNA_anti_2"/>
    <property type="match status" value="1"/>
</dbReference>
<evidence type="ECO:0000256" key="6">
    <source>
        <dbReference type="RuleBase" id="RU004355"/>
    </source>
</evidence>
<accession>A0A7Y9F212</accession>
<feature type="domain" description="Exonuclease VII large subunit C-terminal" evidence="8">
    <location>
        <begin position="129"/>
        <end position="348"/>
    </location>
</feature>
<dbReference type="EMBL" id="JACCBE010000001">
    <property type="protein sequence ID" value="NYD57896.1"/>
    <property type="molecule type" value="Genomic_DNA"/>
</dbReference>
<evidence type="ECO:0000259" key="9">
    <source>
        <dbReference type="Pfam" id="PF13742"/>
    </source>
</evidence>
<evidence type="ECO:0000256" key="3">
    <source>
        <dbReference type="ARBA" id="ARBA00022801"/>
    </source>
</evidence>
<dbReference type="InterPro" id="IPR003753">
    <property type="entry name" value="Exonuc_VII_L"/>
</dbReference>
<evidence type="ECO:0000256" key="2">
    <source>
        <dbReference type="ARBA" id="ARBA00022722"/>
    </source>
</evidence>
<name>A0A7Y9F212_9ACTN</name>
<proteinExistence type="inferred from homology"/>
<evidence type="ECO:0000313" key="10">
    <source>
        <dbReference type="EMBL" id="NYD57896.1"/>
    </source>
</evidence>
<dbReference type="HAMAP" id="MF_00378">
    <property type="entry name" value="Exonuc_7_L"/>
    <property type="match status" value="1"/>
</dbReference>
<dbReference type="NCBIfam" id="TIGR00237">
    <property type="entry name" value="xseA"/>
    <property type="match status" value="1"/>
</dbReference>
<evidence type="ECO:0000256" key="4">
    <source>
        <dbReference type="ARBA" id="ARBA00022839"/>
    </source>
</evidence>
<dbReference type="GO" id="GO:0008855">
    <property type="term" value="F:exodeoxyribonuclease VII activity"/>
    <property type="evidence" value="ECO:0007669"/>
    <property type="project" value="UniProtKB-UniRule"/>
</dbReference>
<dbReference type="Proteomes" id="UP000516957">
    <property type="component" value="Unassembled WGS sequence"/>
</dbReference>
<dbReference type="GO" id="GO:0003676">
    <property type="term" value="F:nucleic acid binding"/>
    <property type="evidence" value="ECO:0007669"/>
    <property type="project" value="InterPro"/>
</dbReference>
<evidence type="ECO:0000313" key="11">
    <source>
        <dbReference type="Proteomes" id="UP000516957"/>
    </source>
</evidence>
<keyword evidence="3 5" id="KW-0378">Hydrolase</keyword>
<evidence type="ECO:0000256" key="7">
    <source>
        <dbReference type="SAM" id="MobiDB-lite"/>
    </source>
</evidence>
<comment type="similarity">
    <text evidence="5 6">Belongs to the XseA family.</text>
</comment>
<comment type="subcellular location">
    <subcellularLocation>
        <location evidence="5 6">Cytoplasm</location>
    </subcellularLocation>
</comment>
<dbReference type="GO" id="GO:0006308">
    <property type="term" value="P:DNA catabolic process"/>
    <property type="evidence" value="ECO:0007669"/>
    <property type="project" value="UniProtKB-UniRule"/>
</dbReference>
<keyword evidence="11" id="KW-1185">Reference proteome</keyword>
<comment type="function">
    <text evidence="5">Bidirectionally degrades single-stranded DNA into large acid-insoluble oligonucleotides, which are then degraded further into small acid-soluble oligonucleotides.</text>
</comment>
<evidence type="ECO:0000259" key="8">
    <source>
        <dbReference type="Pfam" id="PF02601"/>
    </source>
</evidence>
<comment type="catalytic activity">
    <reaction evidence="5 6">
        <text>Exonucleolytic cleavage in either 5'- to 3'- or 3'- to 5'-direction to yield nucleoside 5'-phosphates.</text>
        <dbReference type="EC" id="3.1.11.6"/>
    </reaction>
</comment>
<dbReference type="EC" id="3.1.11.6" evidence="5"/>
<dbReference type="PANTHER" id="PTHR30008:SF0">
    <property type="entry name" value="EXODEOXYRIBONUCLEASE 7 LARGE SUBUNIT"/>
    <property type="match status" value="1"/>
</dbReference>
<keyword evidence="2 5" id="KW-0540">Nuclease</keyword>
<keyword evidence="4 5" id="KW-0269">Exonuclease</keyword>
<dbReference type="AlphaFoldDB" id="A0A7Y9F212"/>
<dbReference type="InterPro" id="IPR025824">
    <property type="entry name" value="OB-fold_nuc-bd_dom"/>
</dbReference>
<dbReference type="InterPro" id="IPR020579">
    <property type="entry name" value="Exonuc_VII_lsu_C"/>
</dbReference>
<protein>
    <recommendedName>
        <fullName evidence="5">Exodeoxyribonuclease 7 large subunit</fullName>
        <ecNumber evidence="5">3.1.11.6</ecNumber>
    </recommendedName>
    <alternativeName>
        <fullName evidence="5">Exodeoxyribonuclease VII large subunit</fullName>
        <shortName evidence="5">Exonuclease VII large subunit</shortName>
    </alternativeName>
</protein>
<dbReference type="GO" id="GO:0005737">
    <property type="term" value="C:cytoplasm"/>
    <property type="evidence" value="ECO:0007669"/>
    <property type="project" value="UniProtKB-SubCell"/>
</dbReference>
<evidence type="ECO:0000256" key="5">
    <source>
        <dbReference type="HAMAP-Rule" id="MF_00378"/>
    </source>
</evidence>
<sequence length="429" mass="45979">MALETSAAAPAPVRQIATAIAGWVDRLGAVWVEGQLAQVNRRPGMATVFMTLRDTVADVSVPLTAPRTLVDSLNPPLVEGASVVVHAKPSYYANRGSMSLQVREIRMVGLGELLAQLERRRQLLAAEGLFDPARKRRLPFLPGRVGLVTAPGSAAERDVLDNARRRWPAVAFEVAHATMQGTRCAGEVMEALERLDRDPAVDVVVVARGGGSVEDLLPFSDEALVRTVHRMSTPVVSAIGHEQDSPLLDLVADVRASTPTDAAKLLVPDVVEELTGVARTRDRLRSLVAAQVAREQAGLDALRSRPALADPRSLVDARVEELTALRERARRSLSHRLDRAADEIDHQRARARALSPLATLRRGYAVLQGPDGHVVTSVGALAPGAEVSVRVADGRVHATTTRLEPLLDHPTADPTADTAADPAEDETDG</sequence>
<keyword evidence="1 5" id="KW-0963">Cytoplasm</keyword>
<feature type="compositionally biased region" description="Low complexity" evidence="7">
    <location>
        <begin position="412"/>
        <end position="421"/>
    </location>
</feature>
<dbReference type="Pfam" id="PF02601">
    <property type="entry name" value="Exonuc_VII_L"/>
    <property type="match status" value="1"/>
</dbReference>
<feature type="domain" description="OB-fold nucleic acid binding" evidence="9">
    <location>
        <begin position="13"/>
        <end position="106"/>
    </location>
</feature>